<evidence type="ECO:0000313" key="2">
    <source>
        <dbReference type="Proteomes" id="UP000250266"/>
    </source>
</evidence>
<accession>A0A8E2DW94</accession>
<dbReference type="Proteomes" id="UP000250266">
    <property type="component" value="Unassembled WGS sequence"/>
</dbReference>
<gene>
    <name evidence="1" type="ORF">K432DRAFT_399261</name>
</gene>
<dbReference type="EMBL" id="KV746305">
    <property type="protein sequence ID" value="OCK72852.1"/>
    <property type="molecule type" value="Genomic_DNA"/>
</dbReference>
<reference evidence="1 2" key="1">
    <citation type="journal article" date="2016" name="Nat. Commun.">
        <title>Ectomycorrhizal ecology is imprinted in the genome of the dominant symbiotic fungus Cenococcum geophilum.</title>
        <authorList>
            <consortium name="DOE Joint Genome Institute"/>
            <person name="Peter M."/>
            <person name="Kohler A."/>
            <person name="Ohm R.A."/>
            <person name="Kuo A."/>
            <person name="Krutzmann J."/>
            <person name="Morin E."/>
            <person name="Arend M."/>
            <person name="Barry K.W."/>
            <person name="Binder M."/>
            <person name="Choi C."/>
            <person name="Clum A."/>
            <person name="Copeland A."/>
            <person name="Grisel N."/>
            <person name="Haridas S."/>
            <person name="Kipfer T."/>
            <person name="LaButti K."/>
            <person name="Lindquist E."/>
            <person name="Lipzen A."/>
            <person name="Maire R."/>
            <person name="Meier B."/>
            <person name="Mihaltcheva S."/>
            <person name="Molinier V."/>
            <person name="Murat C."/>
            <person name="Poggeler S."/>
            <person name="Quandt C.A."/>
            <person name="Sperisen C."/>
            <person name="Tritt A."/>
            <person name="Tisserant E."/>
            <person name="Crous P.W."/>
            <person name="Henrissat B."/>
            <person name="Nehls U."/>
            <person name="Egli S."/>
            <person name="Spatafora J.W."/>
            <person name="Grigoriev I.V."/>
            <person name="Martin F.M."/>
        </authorList>
    </citation>
    <scope>NUCLEOTIDE SEQUENCE [LARGE SCALE GENOMIC DNA]</scope>
    <source>
        <strain evidence="1 2">CBS 459.81</strain>
    </source>
</reference>
<dbReference type="AlphaFoldDB" id="A0A8E2DW94"/>
<evidence type="ECO:0000313" key="1">
    <source>
        <dbReference type="EMBL" id="OCK72852.1"/>
    </source>
</evidence>
<proteinExistence type="predicted"/>
<keyword evidence="2" id="KW-1185">Reference proteome</keyword>
<sequence>MIALNQELVSLPYLKAYDHCYITSTSPEALLCRESAGYPELRLTSNDDLHILTSSSKGLGPTGPPRKDAYATLRLRRCLLSPQQQVIRRCQDWCNGDHSRDLPRRAVHPQTVQRTAPNGPRNVNPRIRSRSSAMGWGRRLTGTGIRATTSVLRGLRSLETMPVP</sequence>
<organism evidence="1 2">
    <name type="scientific">Lepidopterella palustris CBS 459.81</name>
    <dbReference type="NCBI Taxonomy" id="1314670"/>
    <lineage>
        <taxon>Eukaryota</taxon>
        <taxon>Fungi</taxon>
        <taxon>Dikarya</taxon>
        <taxon>Ascomycota</taxon>
        <taxon>Pezizomycotina</taxon>
        <taxon>Dothideomycetes</taxon>
        <taxon>Pleosporomycetidae</taxon>
        <taxon>Mytilinidiales</taxon>
        <taxon>Argynnaceae</taxon>
        <taxon>Lepidopterella</taxon>
    </lineage>
</organism>
<protein>
    <submittedName>
        <fullName evidence="1">Uncharacterized protein</fullName>
    </submittedName>
</protein>
<name>A0A8E2DW94_9PEZI</name>